<comment type="caution">
    <text evidence="1">The sequence shown here is derived from an EMBL/GenBank/DDBJ whole genome shotgun (WGS) entry which is preliminary data.</text>
</comment>
<dbReference type="AlphaFoldDB" id="A0AAE0W1J8"/>
<sequence length="72" mass="8216">MCLTTGRKRDVPSATVLNNIQKINEFGKVPEEQSDDFMCSECCDTELCNIKGCWEEGEYSLTLLKKECILYT</sequence>
<gene>
    <name evidence="1" type="ORF">CHS0354_042422</name>
</gene>
<name>A0AAE0W1J8_9BIVA</name>
<evidence type="ECO:0000313" key="1">
    <source>
        <dbReference type="EMBL" id="KAK3598051.1"/>
    </source>
</evidence>
<dbReference type="EMBL" id="JAEAOA010002354">
    <property type="protein sequence ID" value="KAK3598051.1"/>
    <property type="molecule type" value="Genomic_DNA"/>
</dbReference>
<evidence type="ECO:0000313" key="2">
    <source>
        <dbReference type="Proteomes" id="UP001195483"/>
    </source>
</evidence>
<dbReference type="Proteomes" id="UP001195483">
    <property type="component" value="Unassembled WGS sequence"/>
</dbReference>
<reference evidence="1" key="2">
    <citation type="journal article" date="2021" name="Genome Biol. Evol.">
        <title>Developing a high-quality reference genome for a parasitic bivalve with doubly uniparental inheritance (Bivalvia: Unionida).</title>
        <authorList>
            <person name="Smith C.H."/>
        </authorList>
    </citation>
    <scope>NUCLEOTIDE SEQUENCE</scope>
    <source>
        <strain evidence="1">CHS0354</strain>
        <tissue evidence="1">Mantle</tissue>
    </source>
</reference>
<organism evidence="1 2">
    <name type="scientific">Potamilus streckersoni</name>
    <dbReference type="NCBI Taxonomy" id="2493646"/>
    <lineage>
        <taxon>Eukaryota</taxon>
        <taxon>Metazoa</taxon>
        <taxon>Spiralia</taxon>
        <taxon>Lophotrochozoa</taxon>
        <taxon>Mollusca</taxon>
        <taxon>Bivalvia</taxon>
        <taxon>Autobranchia</taxon>
        <taxon>Heteroconchia</taxon>
        <taxon>Palaeoheterodonta</taxon>
        <taxon>Unionida</taxon>
        <taxon>Unionoidea</taxon>
        <taxon>Unionidae</taxon>
        <taxon>Ambleminae</taxon>
        <taxon>Lampsilini</taxon>
        <taxon>Potamilus</taxon>
    </lineage>
</organism>
<reference evidence="1" key="3">
    <citation type="submission" date="2023-05" db="EMBL/GenBank/DDBJ databases">
        <authorList>
            <person name="Smith C.H."/>
        </authorList>
    </citation>
    <scope>NUCLEOTIDE SEQUENCE</scope>
    <source>
        <strain evidence="1">CHS0354</strain>
        <tissue evidence="1">Mantle</tissue>
    </source>
</reference>
<protein>
    <submittedName>
        <fullName evidence="1">Uncharacterized protein</fullName>
    </submittedName>
</protein>
<proteinExistence type="predicted"/>
<accession>A0AAE0W1J8</accession>
<reference evidence="1" key="1">
    <citation type="journal article" date="2021" name="Genome Biol. Evol.">
        <title>A High-Quality Reference Genome for a Parasitic Bivalve with Doubly Uniparental Inheritance (Bivalvia: Unionida).</title>
        <authorList>
            <person name="Smith C.H."/>
        </authorList>
    </citation>
    <scope>NUCLEOTIDE SEQUENCE</scope>
    <source>
        <strain evidence="1">CHS0354</strain>
    </source>
</reference>
<keyword evidence="2" id="KW-1185">Reference proteome</keyword>